<proteinExistence type="predicted"/>
<dbReference type="InterPro" id="IPR027417">
    <property type="entry name" value="P-loop_NTPase"/>
</dbReference>
<evidence type="ECO:0000259" key="1">
    <source>
        <dbReference type="Pfam" id="PF07728"/>
    </source>
</evidence>
<dbReference type="InterPro" id="IPR011704">
    <property type="entry name" value="ATPase_dyneun-rel_AAA"/>
</dbReference>
<dbReference type="GO" id="GO:0016887">
    <property type="term" value="F:ATP hydrolysis activity"/>
    <property type="evidence" value="ECO:0007669"/>
    <property type="project" value="InterPro"/>
</dbReference>
<protein>
    <submittedName>
        <fullName evidence="2">MoxR-like ATPase</fullName>
    </submittedName>
</protein>
<evidence type="ECO:0000313" key="3">
    <source>
        <dbReference type="Proteomes" id="UP000219353"/>
    </source>
</evidence>
<reference evidence="3" key="1">
    <citation type="submission" date="2017-09" db="EMBL/GenBank/DDBJ databases">
        <authorList>
            <person name="Varghese N."/>
            <person name="Submissions S."/>
        </authorList>
    </citation>
    <scope>NUCLEOTIDE SEQUENCE [LARGE SCALE GENOMIC DNA]</scope>
    <source>
        <strain evidence="3">CGMCC 1.12461</strain>
    </source>
</reference>
<dbReference type="AlphaFoldDB" id="A0A285IM04"/>
<dbReference type="OrthoDB" id="9768555at2"/>
<keyword evidence="3" id="KW-1185">Reference proteome</keyword>
<dbReference type="Proteomes" id="UP000219353">
    <property type="component" value="Unassembled WGS sequence"/>
</dbReference>
<sequence>MMTTADTQKKPAEQHYAAELQRLQRTDSAPVPPGWFMSAVAVEKFISGDAELSIERKFVAEPGVVTRIILALCTQRGALLTGEPGTAKSWLSELLGAAISADSTQIIQGGAVSNINQLLYSWNPQLLQQSGPCIEALVTTPLYRAMRDGKILRFEEISRCPQPLQDAILSILSERMLVVPELPAAESTLYAKAGFNIIASANSVDEGLQRMSAALKRRLSFEHIKPIRHVDDEMDVIFWETSKLMAANNINITADAELIQVLATIFHELRNGQTLDGRSTDRLAGATMSTAEAVSVAHAIYTHAYYYQQAQPDAQLLLHVLLGSALKDHPQDRRRLKHYVETEFAERKGKFWQALYQYRSLI</sequence>
<dbReference type="Gene3D" id="3.40.50.300">
    <property type="entry name" value="P-loop containing nucleotide triphosphate hydrolases"/>
    <property type="match status" value="1"/>
</dbReference>
<evidence type="ECO:0000313" key="2">
    <source>
        <dbReference type="EMBL" id="SNY49008.1"/>
    </source>
</evidence>
<feature type="domain" description="ATPase dynein-related AAA" evidence="1">
    <location>
        <begin position="79"/>
        <end position="219"/>
    </location>
</feature>
<dbReference type="EMBL" id="OBEB01000002">
    <property type="protein sequence ID" value="SNY49008.1"/>
    <property type="molecule type" value="Genomic_DNA"/>
</dbReference>
<organism evidence="2 3">
    <name type="scientific">Arsukibacterium tuosuense</name>
    <dbReference type="NCBI Taxonomy" id="1323745"/>
    <lineage>
        <taxon>Bacteria</taxon>
        <taxon>Pseudomonadati</taxon>
        <taxon>Pseudomonadota</taxon>
        <taxon>Gammaproteobacteria</taxon>
        <taxon>Chromatiales</taxon>
        <taxon>Chromatiaceae</taxon>
        <taxon>Arsukibacterium</taxon>
    </lineage>
</organism>
<gene>
    <name evidence="2" type="ORF">SAMN06297280_1219</name>
</gene>
<dbReference type="Pfam" id="PF07728">
    <property type="entry name" value="AAA_5"/>
    <property type="match status" value="1"/>
</dbReference>
<accession>A0A285IM04</accession>
<dbReference type="GO" id="GO:0005524">
    <property type="term" value="F:ATP binding"/>
    <property type="evidence" value="ECO:0007669"/>
    <property type="project" value="InterPro"/>
</dbReference>
<dbReference type="RefSeq" id="WP_097110514.1">
    <property type="nucleotide sequence ID" value="NZ_OBEB01000002.1"/>
</dbReference>
<dbReference type="SUPFAM" id="SSF52540">
    <property type="entry name" value="P-loop containing nucleoside triphosphate hydrolases"/>
    <property type="match status" value="1"/>
</dbReference>
<name>A0A285IM04_9GAMM</name>